<organism evidence="1 2">
    <name type="scientific">Silurus meridionalis</name>
    <name type="common">Southern catfish</name>
    <name type="synonym">Silurus soldatovi meridionalis</name>
    <dbReference type="NCBI Taxonomy" id="175797"/>
    <lineage>
        <taxon>Eukaryota</taxon>
        <taxon>Metazoa</taxon>
        <taxon>Chordata</taxon>
        <taxon>Craniata</taxon>
        <taxon>Vertebrata</taxon>
        <taxon>Euteleostomi</taxon>
        <taxon>Actinopterygii</taxon>
        <taxon>Neopterygii</taxon>
        <taxon>Teleostei</taxon>
        <taxon>Ostariophysi</taxon>
        <taxon>Siluriformes</taxon>
        <taxon>Siluridae</taxon>
        <taxon>Silurus</taxon>
    </lineage>
</organism>
<name>A0A8T0B2F2_SILME</name>
<dbReference type="Proteomes" id="UP000606274">
    <property type="component" value="Unassembled WGS sequence"/>
</dbReference>
<gene>
    <name evidence="1" type="ORF">HF521_002886</name>
</gene>
<protein>
    <submittedName>
        <fullName evidence="1">Uncharacterized protein</fullName>
    </submittedName>
</protein>
<evidence type="ECO:0000313" key="2">
    <source>
        <dbReference type="Proteomes" id="UP000606274"/>
    </source>
</evidence>
<proteinExistence type="predicted"/>
<keyword evidence="2" id="KW-1185">Reference proteome</keyword>
<sequence>MADRVRKGLVWDIRKSLLNLSSVELFQVAKSIGPIPGKDFSELDVEDQEGCLEYINAFMYSTHLLESEDRDKMAGGVSEPMMGMNYKIMPTFYAALTKGLNITCLQN</sequence>
<evidence type="ECO:0000313" key="1">
    <source>
        <dbReference type="EMBL" id="KAF7699928.1"/>
    </source>
</evidence>
<reference evidence="1" key="1">
    <citation type="submission" date="2020-08" db="EMBL/GenBank/DDBJ databases">
        <title>Chromosome-level assembly of Southern catfish (Silurus meridionalis) provides insights into visual adaptation to the nocturnal and benthic lifestyles.</title>
        <authorList>
            <person name="Zhang Y."/>
            <person name="Wang D."/>
            <person name="Peng Z."/>
        </authorList>
    </citation>
    <scope>NUCLEOTIDE SEQUENCE</scope>
    <source>
        <strain evidence="1">SWU-2019-XX</strain>
        <tissue evidence="1">Muscle</tissue>
    </source>
</reference>
<accession>A0A8T0B2F2</accession>
<dbReference type="AlphaFoldDB" id="A0A8T0B2F2"/>
<dbReference type="EMBL" id="JABFDY010000012">
    <property type="protein sequence ID" value="KAF7699928.1"/>
    <property type="molecule type" value="Genomic_DNA"/>
</dbReference>
<comment type="caution">
    <text evidence="1">The sequence shown here is derived from an EMBL/GenBank/DDBJ whole genome shotgun (WGS) entry which is preliminary data.</text>
</comment>